<dbReference type="Proteomes" id="UP000836597">
    <property type="component" value="Chromosome"/>
</dbReference>
<dbReference type="Gene3D" id="2.40.40.20">
    <property type="match status" value="1"/>
</dbReference>
<evidence type="ECO:0000256" key="7">
    <source>
        <dbReference type="ARBA" id="ARBA00023014"/>
    </source>
</evidence>
<keyword evidence="4" id="KW-0479">Metal-binding</keyword>
<dbReference type="InterPro" id="IPR006963">
    <property type="entry name" value="Mopterin_OxRdtase_4Fe-4S_dom"/>
</dbReference>
<dbReference type="SUPFAM" id="SSF53706">
    <property type="entry name" value="Formate dehydrogenase/DMSO reductase, domains 1-3"/>
    <property type="match status" value="1"/>
</dbReference>
<dbReference type="CDD" id="cd02766">
    <property type="entry name" value="MopB_3"/>
    <property type="match status" value="1"/>
</dbReference>
<keyword evidence="7" id="KW-0411">Iron-sulfur</keyword>
<evidence type="ECO:0000256" key="4">
    <source>
        <dbReference type="ARBA" id="ARBA00022723"/>
    </source>
</evidence>
<dbReference type="GO" id="GO:0043546">
    <property type="term" value="F:molybdopterin cofactor binding"/>
    <property type="evidence" value="ECO:0007669"/>
    <property type="project" value="InterPro"/>
</dbReference>
<evidence type="ECO:0000259" key="8">
    <source>
        <dbReference type="PROSITE" id="PS51669"/>
    </source>
</evidence>
<dbReference type="PROSITE" id="PS00490">
    <property type="entry name" value="MOLYBDOPTERIN_PROK_2"/>
    <property type="match status" value="1"/>
</dbReference>
<dbReference type="KEGG" id="aacx:DEACI_1820"/>
<dbReference type="EMBL" id="CDGJ01000082">
    <property type="protein sequence ID" value="CEJ08554.1"/>
    <property type="molecule type" value="Genomic_DNA"/>
</dbReference>
<dbReference type="InterPro" id="IPR050612">
    <property type="entry name" value="Prok_Mopterin_Oxidored"/>
</dbReference>
<dbReference type="Proteomes" id="UP001071230">
    <property type="component" value="Unassembled WGS sequence"/>
</dbReference>
<dbReference type="PANTHER" id="PTHR43742">
    <property type="entry name" value="TRIMETHYLAMINE-N-OXIDE REDUCTASE"/>
    <property type="match status" value="1"/>
</dbReference>
<dbReference type="GO" id="GO:0051536">
    <property type="term" value="F:iron-sulfur cluster binding"/>
    <property type="evidence" value="ECO:0007669"/>
    <property type="project" value="UniProtKB-KW"/>
</dbReference>
<comment type="similarity">
    <text evidence="2">Belongs to the prokaryotic molybdopterin-containing oxidoreductase family.</text>
</comment>
<dbReference type="RefSeq" id="WP_240984727.1">
    <property type="nucleotide sequence ID" value="NZ_CDGJ01000082.1"/>
</dbReference>
<gene>
    <name evidence="9" type="ORF">DEACI_1820</name>
    <name evidence="10" type="ORF">DEACI_3031</name>
</gene>
<protein>
    <submittedName>
        <fullName evidence="10">Dimethyl sulfoxide reductase DmsA</fullName>
    </submittedName>
    <submittedName>
        <fullName evidence="9">Molybdopterin oxidoreductase Fe4S4 domain protein</fullName>
        <ecNumber evidence="9">1.-.-.-</ecNumber>
    </submittedName>
</protein>
<evidence type="ECO:0000313" key="9">
    <source>
        <dbReference type="EMBL" id="CAA7601167.1"/>
    </source>
</evidence>
<reference evidence="9" key="2">
    <citation type="submission" date="2020-01" db="EMBL/GenBank/DDBJ databases">
        <authorList>
            <person name="Hornung B."/>
        </authorList>
    </citation>
    <scope>NUCLEOTIDE SEQUENCE</scope>
    <source>
        <strain evidence="9">PacBioINE</strain>
    </source>
</reference>
<keyword evidence="11" id="KW-1185">Reference proteome</keyword>
<dbReference type="Gene3D" id="2.20.25.90">
    <property type="entry name" value="ADC-like domains"/>
    <property type="match status" value="1"/>
</dbReference>
<accession>A0A8S0XWP5</accession>
<dbReference type="GO" id="GO:0016491">
    <property type="term" value="F:oxidoreductase activity"/>
    <property type="evidence" value="ECO:0007669"/>
    <property type="project" value="UniProtKB-KW"/>
</dbReference>
<keyword evidence="6" id="KW-0408">Iron</keyword>
<dbReference type="SMART" id="SM00926">
    <property type="entry name" value="Molybdop_Fe4S4"/>
    <property type="match status" value="1"/>
</dbReference>
<dbReference type="Gene3D" id="3.40.228.10">
    <property type="entry name" value="Dimethylsulfoxide Reductase, domain 2"/>
    <property type="match status" value="1"/>
</dbReference>
<dbReference type="Pfam" id="PF04879">
    <property type="entry name" value="Molybdop_Fe4S4"/>
    <property type="match status" value="1"/>
</dbReference>
<sequence length="676" mass="74809">MEIRYSVCPHDCPDTCAWQVELEGGKVLRVKGDPTHPVTQGVICAKARHYPQRLYGKERVLYPWRRSGSKGSGRFERVGWEEALKEIAARWRVLAAESGAECILPFSYAGTEGIINNAGMDRRFFNRLGATQLRRTICSVAGGEGYKLAYGEMRGVDPLASVKARVLIFWGINALETNLHQALLADQARRQGARIIAVDVHRNKTADWADEFYHILPGSDGALALGLAHVILRDGLADLSWAERNTCGLDEFKAETGRYSPQRVARLTGLRPGQVIKLAHDYAENRPSFIRLGNGLQHHDNGGMNTWAIALLPALTGAWQDEGGGVLKHNSGYFPLDREALERPDLRSGEPRSVNMIQLGKVLTELEPPIRSLYVYNSNPAAVVPDQNRVRQGLAREDLFTVVHEQVWTDTARWADIVLPATTCLEHQDLYVSYWHTVLQWADPVIPAQGESLPNIEVFRRLAEAMGFTDPCFRDSTEEMAGQALSLPYWQEQGITLARLRRERHVALKIPALPFAQGGFATPSGRAELRSEKAVQRGLPPLPAHRPLLEGPEKKEGCHLTLISPPNHHFLNSTFTEVEALTAGAGEPHLEMHPRDAAARGIREGDPVKVFNARGECLLKAKVLDSVLPGVVVASGVWPLWAYPEERGINALTSAREADLAGGAVFFSTLVEVEKR</sequence>
<feature type="domain" description="4Fe-4S Mo/W bis-MGD-type" evidence="8">
    <location>
        <begin position="1"/>
        <end position="58"/>
    </location>
</feature>
<evidence type="ECO:0000313" key="10">
    <source>
        <dbReference type="EMBL" id="CEJ08554.1"/>
    </source>
</evidence>
<dbReference type="Gene3D" id="3.30.2070.10">
    <property type="entry name" value="Formate dehydrogenase/DMSO reductase"/>
    <property type="match status" value="1"/>
</dbReference>
<evidence type="ECO:0000256" key="1">
    <source>
        <dbReference type="ARBA" id="ARBA00001942"/>
    </source>
</evidence>
<keyword evidence="5 9" id="KW-0560">Oxidoreductase</keyword>
<dbReference type="GO" id="GO:0046872">
    <property type="term" value="F:metal ion binding"/>
    <property type="evidence" value="ECO:0007669"/>
    <property type="project" value="UniProtKB-KW"/>
</dbReference>
<evidence type="ECO:0000313" key="11">
    <source>
        <dbReference type="Proteomes" id="UP001071230"/>
    </source>
</evidence>
<dbReference type="SUPFAM" id="SSF50692">
    <property type="entry name" value="ADC-like"/>
    <property type="match status" value="1"/>
</dbReference>
<name>A0A8S0XWP5_9FIRM</name>
<proteinExistence type="inferred from homology"/>
<dbReference type="InterPro" id="IPR037920">
    <property type="entry name" value="YoaE_C"/>
</dbReference>
<dbReference type="InterPro" id="IPR009010">
    <property type="entry name" value="Asp_de-COase-like_dom_sf"/>
</dbReference>
<dbReference type="EC" id="1.-.-.-" evidence="9"/>
<keyword evidence="3" id="KW-0500">Molybdenum</keyword>
<dbReference type="Pfam" id="PF01568">
    <property type="entry name" value="Molydop_binding"/>
    <property type="match status" value="1"/>
</dbReference>
<comment type="cofactor">
    <cofactor evidence="1">
        <name>Mo-bis(molybdopterin guanine dinucleotide)</name>
        <dbReference type="ChEBI" id="CHEBI:60539"/>
    </cofactor>
</comment>
<dbReference type="Gene3D" id="3.40.50.740">
    <property type="match status" value="1"/>
</dbReference>
<dbReference type="PANTHER" id="PTHR43742:SF6">
    <property type="entry name" value="OXIDOREDUCTASE YYAE-RELATED"/>
    <property type="match status" value="1"/>
</dbReference>
<evidence type="ECO:0000256" key="3">
    <source>
        <dbReference type="ARBA" id="ARBA00022505"/>
    </source>
</evidence>
<dbReference type="EMBL" id="LR746496">
    <property type="protein sequence ID" value="CAA7601167.1"/>
    <property type="molecule type" value="Genomic_DNA"/>
</dbReference>
<dbReference type="AlphaFoldDB" id="A0A8S0XWP5"/>
<dbReference type="InterPro" id="IPR006655">
    <property type="entry name" value="Mopterin_OxRdtase_prok_CS"/>
</dbReference>
<dbReference type="PROSITE" id="PS51669">
    <property type="entry name" value="4FE4S_MOW_BIS_MGD"/>
    <property type="match status" value="1"/>
</dbReference>
<organism evidence="9">
    <name type="scientific">Acididesulfobacillus acetoxydans</name>
    <dbReference type="NCBI Taxonomy" id="1561005"/>
    <lineage>
        <taxon>Bacteria</taxon>
        <taxon>Bacillati</taxon>
        <taxon>Bacillota</taxon>
        <taxon>Clostridia</taxon>
        <taxon>Eubacteriales</taxon>
        <taxon>Peptococcaceae</taxon>
        <taxon>Acididesulfobacillus</taxon>
    </lineage>
</organism>
<evidence type="ECO:0000256" key="6">
    <source>
        <dbReference type="ARBA" id="ARBA00023004"/>
    </source>
</evidence>
<evidence type="ECO:0000256" key="5">
    <source>
        <dbReference type="ARBA" id="ARBA00023002"/>
    </source>
</evidence>
<evidence type="ECO:0000256" key="2">
    <source>
        <dbReference type="ARBA" id="ARBA00010312"/>
    </source>
</evidence>
<dbReference type="InterPro" id="IPR006656">
    <property type="entry name" value="Mopterin_OxRdtase"/>
</dbReference>
<dbReference type="Pfam" id="PF00384">
    <property type="entry name" value="Molybdopterin"/>
    <property type="match status" value="1"/>
</dbReference>
<dbReference type="CDD" id="cd02786">
    <property type="entry name" value="MopB_CT_3"/>
    <property type="match status" value="1"/>
</dbReference>
<dbReference type="InterPro" id="IPR006657">
    <property type="entry name" value="MoPterin_dinucl-bd_dom"/>
</dbReference>
<reference evidence="10" key="1">
    <citation type="submission" date="2014-11" db="EMBL/GenBank/DDBJ databases">
        <authorList>
            <person name="Hornung B.V."/>
        </authorList>
    </citation>
    <scope>NUCLEOTIDE SEQUENCE</scope>
    <source>
        <strain evidence="10">INE</strain>
    </source>
</reference>